<protein>
    <recommendedName>
        <fullName evidence="3">DUF7918 domain-containing protein</fullName>
    </recommendedName>
</protein>
<accession>A0A4R0RIC0</accession>
<sequence length="680" mass="74757">MLGTRGYSAQVLVNGVQAKEYGKDDKADANTVSCYIPSNAGETFSLEMRNNGASKVSFDVHMDGKFVSGKLASPGQTASITGVDVSDTLYRPFTFGEIHLTDDDAAMNATTWMEIGCIEVLVRRINDATTPGKPLRDHSGVLSSRAIHERSKKAGTHRVLFGPVVARTPLVTQTVKFIDTAERPFARFKFLYRPIDILRAQGIIPSSGSQAASSGGQHKRKDGRPHQSVPPPQERRLSSALPEDVVKVEKGDLSEKEKRVAALKAELEKAQAEADAARNGIKPCYVATSEFQYAESARPLYRSSQFHVPSIRRFKAEVVVNGIPLEEYGVEQLDESTVKCFIPSIADQAFEIRGWNGFIKDTVFFKVAIDGCELQSGQLCAKQMETTFKGFNVSNTAYRPFTFKPLRLTDDDGALDLSGCLKLGSIEVKVRRFKQDSKVLSVPEDDAEQMVDGPVHERCKKIGVHRVIPGSASTRDAKNFVVVDYIDPEDKPFVTFKFYYRSRDFLMAQGFKLPPSPALPASAPTSPDVIIIDDDSGVDDIDMADAPQPPAVKDEDDMDARFIEMTLQDPEVGATPSSDRAVKQELIEGGHSASSHPGPSISRAVKQEMMANDVMVLSEDTISAQERRIAEMQAELDRMRAEMQAQRMRARVKREASPIRVASGSSGKRVVVDLTRGEVD</sequence>
<dbReference type="PANTHER" id="PTHR36223:SF1">
    <property type="entry name" value="TRANSCRIPTION ELONGATION FACTOR EAF N-TERMINAL DOMAIN-CONTAINING PROTEIN"/>
    <property type="match status" value="1"/>
</dbReference>
<feature type="region of interest" description="Disordered" evidence="2">
    <location>
        <begin position="206"/>
        <end position="241"/>
    </location>
</feature>
<organism evidence="4 5">
    <name type="scientific">Steccherinum ochraceum</name>
    <dbReference type="NCBI Taxonomy" id="92696"/>
    <lineage>
        <taxon>Eukaryota</taxon>
        <taxon>Fungi</taxon>
        <taxon>Dikarya</taxon>
        <taxon>Basidiomycota</taxon>
        <taxon>Agaricomycotina</taxon>
        <taxon>Agaricomycetes</taxon>
        <taxon>Polyporales</taxon>
        <taxon>Steccherinaceae</taxon>
        <taxon>Steccherinum</taxon>
    </lineage>
</organism>
<evidence type="ECO:0000313" key="4">
    <source>
        <dbReference type="EMBL" id="TCD68330.1"/>
    </source>
</evidence>
<proteinExistence type="predicted"/>
<gene>
    <name evidence="4" type="ORF">EIP91_010968</name>
</gene>
<evidence type="ECO:0000256" key="1">
    <source>
        <dbReference type="SAM" id="Coils"/>
    </source>
</evidence>
<dbReference type="EMBL" id="RWJN01000069">
    <property type="protein sequence ID" value="TCD68330.1"/>
    <property type="molecule type" value="Genomic_DNA"/>
</dbReference>
<keyword evidence="1" id="KW-0175">Coiled coil</keyword>
<evidence type="ECO:0000259" key="3">
    <source>
        <dbReference type="Pfam" id="PF25534"/>
    </source>
</evidence>
<name>A0A4R0RIC0_9APHY</name>
<dbReference type="InterPro" id="IPR057678">
    <property type="entry name" value="DUF7918"/>
</dbReference>
<feature type="region of interest" description="Disordered" evidence="2">
    <location>
        <begin position="645"/>
        <end position="667"/>
    </location>
</feature>
<feature type="coiled-coil region" evidence="1">
    <location>
        <begin position="246"/>
        <end position="280"/>
    </location>
</feature>
<dbReference type="STRING" id="92696.A0A4R0RIC0"/>
<evidence type="ECO:0000256" key="2">
    <source>
        <dbReference type="SAM" id="MobiDB-lite"/>
    </source>
</evidence>
<dbReference type="OrthoDB" id="3364132at2759"/>
<dbReference type="PANTHER" id="PTHR36223">
    <property type="entry name" value="BETA-LACTAMASE-TYPE TRANSPEPTIDASE FOLD DOMAIN CONTAINING PROTEIN"/>
    <property type="match status" value="1"/>
</dbReference>
<dbReference type="AlphaFoldDB" id="A0A4R0RIC0"/>
<reference evidence="4 5" key="1">
    <citation type="submission" date="2018-11" db="EMBL/GenBank/DDBJ databases">
        <title>Genome assembly of Steccherinum ochraceum LE-BIN_3174, the white-rot fungus of the Steccherinaceae family (The Residual Polyporoid clade, Polyporales, Basidiomycota).</title>
        <authorList>
            <person name="Fedorova T.V."/>
            <person name="Glazunova O.A."/>
            <person name="Landesman E.O."/>
            <person name="Moiseenko K.V."/>
            <person name="Psurtseva N.V."/>
            <person name="Savinova O.S."/>
            <person name="Shakhova N.V."/>
            <person name="Tyazhelova T.V."/>
            <person name="Vasina D.V."/>
        </authorList>
    </citation>
    <scope>NUCLEOTIDE SEQUENCE [LARGE SCALE GENOMIC DNA]</scope>
    <source>
        <strain evidence="4 5">LE-BIN_3174</strain>
    </source>
</reference>
<feature type="domain" description="DUF7918" evidence="3">
    <location>
        <begin position="8"/>
        <end position="207"/>
    </location>
</feature>
<dbReference type="Proteomes" id="UP000292702">
    <property type="component" value="Unassembled WGS sequence"/>
</dbReference>
<comment type="caution">
    <text evidence="4">The sequence shown here is derived from an EMBL/GenBank/DDBJ whole genome shotgun (WGS) entry which is preliminary data.</text>
</comment>
<keyword evidence="5" id="KW-1185">Reference proteome</keyword>
<feature type="domain" description="DUF7918" evidence="3">
    <location>
        <begin position="315"/>
        <end position="508"/>
    </location>
</feature>
<evidence type="ECO:0000313" key="5">
    <source>
        <dbReference type="Proteomes" id="UP000292702"/>
    </source>
</evidence>
<dbReference type="Pfam" id="PF25534">
    <property type="entry name" value="DUF7918"/>
    <property type="match status" value="2"/>
</dbReference>
<feature type="compositionally biased region" description="Low complexity" evidence="2">
    <location>
        <begin position="206"/>
        <end position="216"/>
    </location>
</feature>